<dbReference type="PRINTS" id="PR01166">
    <property type="entry name" value="CYCOXIDASEII"/>
</dbReference>
<evidence type="ECO:0000256" key="13">
    <source>
        <dbReference type="ARBA" id="ARBA00022989"/>
    </source>
</evidence>
<evidence type="ECO:0000256" key="15">
    <source>
        <dbReference type="ARBA" id="ARBA00023128"/>
    </source>
</evidence>
<evidence type="ECO:0000256" key="18">
    <source>
        <dbReference type="RuleBase" id="RU000457"/>
    </source>
</evidence>
<comment type="similarity">
    <text evidence="2 18">Belongs to the cytochrome c oxidase subunit 2 family.</text>
</comment>
<evidence type="ECO:0000256" key="5">
    <source>
        <dbReference type="ARBA" id="ARBA00022448"/>
    </source>
</evidence>
<evidence type="ECO:0000256" key="9">
    <source>
        <dbReference type="ARBA" id="ARBA00022792"/>
    </source>
</evidence>
<comment type="subcellular location">
    <subcellularLocation>
        <location evidence="1 18">Mitochondrion inner membrane</location>
        <topology evidence="1 18">Multi-pass membrane protein</topology>
    </subcellularLocation>
</comment>
<dbReference type="CTD" id="4513"/>
<keyword evidence="14 18" id="KW-0186">Copper</keyword>
<dbReference type="SUPFAM" id="SSF81464">
    <property type="entry name" value="Cytochrome c oxidase subunit II-like, transmembrane region"/>
    <property type="match status" value="1"/>
</dbReference>
<evidence type="ECO:0000256" key="8">
    <source>
        <dbReference type="ARBA" id="ARBA00022723"/>
    </source>
</evidence>
<dbReference type="Pfam" id="PF02790">
    <property type="entry name" value="COX2_TM"/>
    <property type="match status" value="1"/>
</dbReference>
<dbReference type="PANTHER" id="PTHR22888:SF9">
    <property type="entry name" value="CYTOCHROME C OXIDASE SUBUNIT 2"/>
    <property type="match status" value="1"/>
</dbReference>
<dbReference type="FunFam" id="2.60.40.420:FF:000001">
    <property type="entry name" value="Cytochrome c oxidase subunit 2"/>
    <property type="match status" value="1"/>
</dbReference>
<comment type="subunit">
    <text evidence="3">Component of the cytochrome c oxidase (complex IV, CIV), a multisubunit enzyme composed of a catalytic core of 3 subunits and several supernumerary subunits. The complex exists as a monomer or a dimer and forms supercomplexes (SCs) in the inner mitochondrial membrane with ubiquinol-cytochrome c oxidoreductase (cytochrome b-c1 complex, complex III, CIII).</text>
</comment>
<evidence type="ECO:0000256" key="19">
    <source>
        <dbReference type="SAM" id="Phobius"/>
    </source>
</evidence>
<feature type="transmembrane region" description="Helical" evidence="19">
    <location>
        <begin position="64"/>
        <end position="87"/>
    </location>
</feature>
<dbReference type="SUPFAM" id="SSF49503">
    <property type="entry name" value="Cupredoxins"/>
    <property type="match status" value="1"/>
</dbReference>
<evidence type="ECO:0000313" key="22">
    <source>
        <dbReference type="EMBL" id="AYN50626.1"/>
    </source>
</evidence>
<dbReference type="InterPro" id="IPR045187">
    <property type="entry name" value="CcO_II"/>
</dbReference>
<dbReference type="PROSITE" id="PS00078">
    <property type="entry name" value="COX2"/>
    <property type="match status" value="1"/>
</dbReference>
<protein>
    <recommendedName>
        <fullName evidence="4 18">Cytochrome c oxidase subunit 2</fullName>
    </recommendedName>
</protein>
<keyword evidence="16 18" id="KW-0472">Membrane</keyword>
<dbReference type="PROSITE" id="PS50999">
    <property type="entry name" value="COX2_TM"/>
    <property type="match status" value="1"/>
</dbReference>
<dbReference type="InterPro" id="IPR011759">
    <property type="entry name" value="Cyt_c_oxidase_su2_TM_dom"/>
</dbReference>
<evidence type="ECO:0000256" key="6">
    <source>
        <dbReference type="ARBA" id="ARBA00022660"/>
    </source>
</evidence>
<keyword evidence="8 18" id="KW-0479">Metal-binding</keyword>
<evidence type="ECO:0000256" key="17">
    <source>
        <dbReference type="ARBA" id="ARBA00049512"/>
    </source>
</evidence>
<dbReference type="GO" id="GO:0042773">
    <property type="term" value="P:ATP synthesis coupled electron transport"/>
    <property type="evidence" value="ECO:0007669"/>
    <property type="project" value="TreeGrafter"/>
</dbReference>
<evidence type="ECO:0000256" key="2">
    <source>
        <dbReference type="ARBA" id="ARBA00007866"/>
    </source>
</evidence>
<dbReference type="CDD" id="cd13912">
    <property type="entry name" value="CcO_II_C"/>
    <property type="match status" value="1"/>
</dbReference>
<keyword evidence="12 18" id="KW-0249">Electron transport</keyword>
<accession>A0A3G2K010</accession>
<dbReference type="GO" id="GO:0004129">
    <property type="term" value="F:cytochrome-c oxidase activity"/>
    <property type="evidence" value="ECO:0007669"/>
    <property type="project" value="UniProtKB-EC"/>
</dbReference>
<dbReference type="PANTHER" id="PTHR22888">
    <property type="entry name" value="CYTOCHROME C OXIDASE, SUBUNIT II"/>
    <property type="match status" value="1"/>
</dbReference>
<dbReference type="InterPro" id="IPR001505">
    <property type="entry name" value="Copper_CuA"/>
</dbReference>
<dbReference type="NCBIfam" id="TIGR02866">
    <property type="entry name" value="CoxB"/>
    <property type="match status" value="1"/>
</dbReference>
<keyword evidence="9 18" id="KW-0999">Mitochondrion inner membrane</keyword>
<evidence type="ECO:0000256" key="1">
    <source>
        <dbReference type="ARBA" id="ARBA00004448"/>
    </source>
</evidence>
<name>A0A3G2K010_ORNPR</name>
<evidence type="ECO:0000256" key="16">
    <source>
        <dbReference type="ARBA" id="ARBA00023136"/>
    </source>
</evidence>
<dbReference type="Gene3D" id="2.60.40.420">
    <property type="entry name" value="Cupredoxins - blue copper proteins"/>
    <property type="match status" value="1"/>
</dbReference>
<dbReference type="EMBL" id="MF818029">
    <property type="protein sequence ID" value="AYN50626.1"/>
    <property type="molecule type" value="Genomic_DNA"/>
</dbReference>
<evidence type="ECO:0000256" key="11">
    <source>
        <dbReference type="ARBA" id="ARBA00022967"/>
    </source>
</evidence>
<dbReference type="RefSeq" id="YP_009536348.1">
    <property type="nucleotide sequence ID" value="NC_039831.1"/>
</dbReference>
<evidence type="ECO:0000256" key="14">
    <source>
        <dbReference type="ARBA" id="ARBA00023008"/>
    </source>
</evidence>
<evidence type="ECO:0000256" key="7">
    <source>
        <dbReference type="ARBA" id="ARBA00022692"/>
    </source>
</evidence>
<gene>
    <name evidence="22" type="primary">COX2</name>
</gene>
<keyword evidence="13 19" id="KW-1133">Transmembrane helix</keyword>
<dbReference type="AlphaFoldDB" id="A0A3G2K010"/>
<evidence type="ECO:0000256" key="10">
    <source>
        <dbReference type="ARBA" id="ARBA00022842"/>
    </source>
</evidence>
<feature type="transmembrane region" description="Helical" evidence="19">
    <location>
        <begin position="20"/>
        <end position="43"/>
    </location>
</feature>
<evidence type="ECO:0000256" key="3">
    <source>
        <dbReference type="ARBA" id="ARBA00011164"/>
    </source>
</evidence>
<comment type="cofactor">
    <cofactor evidence="18">
        <name>Cu cation</name>
        <dbReference type="ChEBI" id="CHEBI:23378"/>
    </cofactor>
    <text evidence="18">Binds a copper A center.</text>
</comment>
<comment type="catalytic activity">
    <reaction evidence="17">
        <text>4 Fe(II)-[cytochrome c] + O2 + 8 H(+)(in) = 4 Fe(III)-[cytochrome c] + 2 H2O + 4 H(+)(out)</text>
        <dbReference type="Rhea" id="RHEA:11436"/>
        <dbReference type="Rhea" id="RHEA-COMP:10350"/>
        <dbReference type="Rhea" id="RHEA-COMP:14399"/>
        <dbReference type="ChEBI" id="CHEBI:15377"/>
        <dbReference type="ChEBI" id="CHEBI:15378"/>
        <dbReference type="ChEBI" id="CHEBI:15379"/>
        <dbReference type="ChEBI" id="CHEBI:29033"/>
        <dbReference type="ChEBI" id="CHEBI:29034"/>
        <dbReference type="EC" id="7.1.1.9"/>
    </reaction>
    <physiologicalReaction direction="left-to-right" evidence="17">
        <dbReference type="Rhea" id="RHEA:11437"/>
    </physiologicalReaction>
</comment>
<evidence type="ECO:0000256" key="12">
    <source>
        <dbReference type="ARBA" id="ARBA00022982"/>
    </source>
</evidence>
<sequence length="225" mass="25980">MMSWANLSFPNSNSPIMEQLIFFHDHSMTIIVLITLITLYMIMNVILNSMTSRFLMEGQEIETLWTIIPAVILIYIALPSLRLLYLMEESFYPSISMKVIGHQWYWSYEYPDFNIELDSFMIPNFEENPSTFRLLDVDNRIVLPYNTNMRILVTSADVIHSWTIPTLGVKMDAVPGRLNQISTLASRPGIFYGQCSEICGANHSFMPISMEVTSLNNFLNWIKLS</sequence>
<organism evidence="22">
    <name type="scientific">Ornithodoros parkeri</name>
    <name type="common">Soft tick</name>
    <name type="synonym">Argasid tick</name>
    <dbReference type="NCBI Taxonomy" id="140564"/>
    <lineage>
        <taxon>Eukaryota</taxon>
        <taxon>Metazoa</taxon>
        <taxon>Ecdysozoa</taxon>
        <taxon>Arthropoda</taxon>
        <taxon>Chelicerata</taxon>
        <taxon>Arachnida</taxon>
        <taxon>Acari</taxon>
        <taxon>Parasitiformes</taxon>
        <taxon>Ixodida</taxon>
        <taxon>Ixodoidea</taxon>
        <taxon>Argasidae</taxon>
        <taxon>Ornithodorinae</taxon>
        <taxon>Ornithodoros</taxon>
    </lineage>
</organism>
<evidence type="ECO:0000259" key="21">
    <source>
        <dbReference type="PROSITE" id="PS50999"/>
    </source>
</evidence>
<feature type="domain" description="Cytochrome oxidase subunit II copper A binding" evidence="20">
    <location>
        <begin position="92"/>
        <end position="224"/>
    </location>
</feature>
<keyword evidence="15 18" id="KW-0496">Mitochondrion</keyword>
<keyword evidence="7 18" id="KW-0812">Transmembrane</keyword>
<dbReference type="GO" id="GO:0005507">
    <property type="term" value="F:copper ion binding"/>
    <property type="evidence" value="ECO:0007669"/>
    <property type="project" value="InterPro"/>
</dbReference>
<dbReference type="GeneID" id="38339260"/>
<dbReference type="GO" id="GO:0016491">
    <property type="term" value="F:oxidoreductase activity"/>
    <property type="evidence" value="ECO:0007669"/>
    <property type="project" value="InterPro"/>
</dbReference>
<dbReference type="Gene3D" id="1.10.287.90">
    <property type="match status" value="1"/>
</dbReference>
<proteinExistence type="inferred from homology"/>
<keyword evidence="5 18" id="KW-0813">Transport</keyword>
<dbReference type="InterPro" id="IPR008972">
    <property type="entry name" value="Cupredoxin"/>
</dbReference>
<keyword evidence="10" id="KW-0460">Magnesium</keyword>
<evidence type="ECO:0000256" key="4">
    <source>
        <dbReference type="ARBA" id="ARBA00015946"/>
    </source>
</evidence>
<keyword evidence="11" id="KW-1278">Translocase</keyword>
<keyword evidence="6 18" id="KW-0679">Respiratory chain</keyword>
<dbReference type="InterPro" id="IPR014222">
    <property type="entry name" value="Cyt_c_oxidase_su2"/>
</dbReference>
<evidence type="ECO:0000259" key="20">
    <source>
        <dbReference type="PROSITE" id="PS50857"/>
    </source>
</evidence>
<comment type="function">
    <text evidence="18">Component of the cytochrome c oxidase, the last enzyme in the mitochondrial electron transport chain which drives oxidative phosphorylation. The respiratory chain contains 3 multisubunit complexes succinate dehydrogenase (complex II, CII), ubiquinol-cytochrome c oxidoreductase (cytochrome b-c1 complex, complex III, CIII) and cytochrome c oxidase (complex IV, CIV), that cooperate to transfer electrons derived from NADH and succinate to molecular oxygen, creating an electrochemical gradient over the inner membrane that drives transmembrane transport and the ATP synthase. Cytochrome c oxidase is the component of the respiratory chain that catalyzes the reduction of oxygen to water. Electrons originating from reduced cytochrome c in the intermembrane space (IMS) are transferred via the dinuclear copper A center (CU(A)) of subunit 2 and heme A of subunit 1 to the active site in subunit 1, a binuclear center (BNC) formed by heme A3 and copper B (CU(B)). The BNC reduces molecular oxygen to 2 water molecules using 4 electrons from cytochrome c in the IMS and 4 protons from the mitochondrial matrix.</text>
</comment>
<dbReference type="Pfam" id="PF00116">
    <property type="entry name" value="COX2"/>
    <property type="match status" value="1"/>
</dbReference>
<dbReference type="InterPro" id="IPR034210">
    <property type="entry name" value="CcO_II_C"/>
</dbReference>
<dbReference type="InterPro" id="IPR036257">
    <property type="entry name" value="Cyt_c_oxidase_su2_TM_sf"/>
</dbReference>
<reference evidence="22" key="1">
    <citation type="journal article" date="2019" name="Ticks Tick Borne Dis.">
        <title>Argasid and ixodid systematics: Implications for soft tick evolution and systematics, with a new argasid species list.</title>
        <authorList>
            <person name="Mans B.J."/>
            <person name="Featherston J."/>
            <person name="Kvas M."/>
            <person name="Pillay K.A."/>
            <person name="de Klerk D.G."/>
            <person name="Pienaar R."/>
            <person name="de Castro M.H."/>
            <person name="Schwan T.G."/>
            <person name="Lopez J.E."/>
            <person name="Teel P."/>
            <person name="Perez de Leon A.A."/>
            <person name="Sonenshine D.E."/>
            <person name="Egekwu N.I."/>
            <person name="Bakkes D.K."/>
            <person name="Heyne H."/>
            <person name="Kanduma E.G."/>
            <person name="Nyangiwe N."/>
            <person name="Bouattour A."/>
            <person name="Latif A.A."/>
        </authorList>
    </citation>
    <scope>NUCLEOTIDE SEQUENCE</scope>
    <source>
        <strain evidence="22">SLO</strain>
    </source>
</reference>
<feature type="domain" description="Cytochrome oxidase subunit II transmembrane region profile" evidence="21">
    <location>
        <begin position="1"/>
        <end position="91"/>
    </location>
</feature>
<dbReference type="PROSITE" id="PS50857">
    <property type="entry name" value="COX2_CUA"/>
    <property type="match status" value="1"/>
</dbReference>
<geneLocation type="mitochondrion" evidence="22"/>
<dbReference type="InterPro" id="IPR002429">
    <property type="entry name" value="CcO_II-like_C"/>
</dbReference>
<dbReference type="GO" id="GO:0005743">
    <property type="term" value="C:mitochondrial inner membrane"/>
    <property type="evidence" value="ECO:0007669"/>
    <property type="project" value="UniProtKB-SubCell"/>
</dbReference>